<dbReference type="GO" id="GO:0006298">
    <property type="term" value="P:mismatch repair"/>
    <property type="evidence" value="ECO:0007669"/>
    <property type="project" value="TreeGrafter"/>
</dbReference>
<proteinExistence type="inferred from homology"/>
<evidence type="ECO:0000256" key="8">
    <source>
        <dbReference type="ARBA" id="ARBA00022763"/>
    </source>
</evidence>
<comment type="function">
    <text evidence="2">Adenine glycosylase active on G-A mispairs. MutY also corrects error-prone DNA synthesis past GO lesions which are due to the oxidatively damaged form of guanine: 7,8-dihydro-8-oxoguanine (8-oxo-dGTP).</text>
</comment>
<dbReference type="InterPro" id="IPR044298">
    <property type="entry name" value="MIG/MutY"/>
</dbReference>
<dbReference type="Gene3D" id="3.90.79.10">
    <property type="entry name" value="Nucleoside Triphosphate Pyrophosphohydrolase"/>
    <property type="match status" value="1"/>
</dbReference>
<dbReference type="Proteomes" id="UP000001887">
    <property type="component" value="Chromosome"/>
</dbReference>
<evidence type="ECO:0000313" key="16">
    <source>
        <dbReference type="EMBL" id="ADB15028.1"/>
    </source>
</evidence>
<dbReference type="InterPro" id="IPR015797">
    <property type="entry name" value="NUDIX_hydrolase-like_dom_sf"/>
</dbReference>
<dbReference type="Gene3D" id="1.10.1670.10">
    <property type="entry name" value="Helix-hairpin-Helix base-excision DNA repair enzymes (C-terminal)"/>
    <property type="match status" value="1"/>
</dbReference>
<dbReference type="EC" id="3.2.2.31" evidence="4 14"/>
<dbReference type="FunFam" id="1.10.340.30:FF:000002">
    <property type="entry name" value="Adenine DNA glycosylase"/>
    <property type="match status" value="1"/>
</dbReference>
<keyword evidence="13 14" id="KW-0326">Glycosidase</keyword>
<keyword evidence="7" id="KW-0479">Metal-binding</keyword>
<dbReference type="GO" id="GO:0034039">
    <property type="term" value="F:8-oxo-7,8-dihydroguanine DNA N-glycosylase activity"/>
    <property type="evidence" value="ECO:0007669"/>
    <property type="project" value="TreeGrafter"/>
</dbReference>
<sequence>MPQRRASREPDSPSDKTWIETDRKALARFQQRMLAWFAEHARDLPWRRSRDLYRIWISEVMLQQTQVATVIDYFQRFLVEFPTVVHLAEADEQQVLRQWEGLGYYRRARSLHAAAKKIVHDFRGQFPETLDEVMSLPGIGRYTAGAILSIGLDAKLPILEANTIRVYARLAGYTREATSTAGQKFLWNIAEQILPDKKVGFFNQAMMELGSALCTPRTPSCDQCPASTWCVARREQAVEQIPLLSKRMVYEYLTEVAVLVVDRQQVLLRQCQPGERWAGLWDFPRFSLEKTMLGAKSTTETDLENYLIERVESLTGIASMIHDQWPSLKHGVTKYRITLRPMVASLREAGSKSSRAKQKLAEHCKWTRIDALDDEPLSVTGRKLAQLLAKYDQTKKLF</sequence>
<comment type="catalytic activity">
    <reaction evidence="1 14">
        <text>Hydrolyzes free adenine bases from 7,8-dihydro-8-oxoguanine:adenine mismatched double-stranded DNA, leaving an apurinic site.</text>
        <dbReference type="EC" id="3.2.2.31"/>
    </reaction>
</comment>
<name>D2R2B9_PIRSD</name>
<dbReference type="eggNOG" id="COG1194">
    <property type="taxonomic scope" value="Bacteria"/>
</dbReference>
<dbReference type="Pfam" id="PF00730">
    <property type="entry name" value="HhH-GPD"/>
    <property type="match status" value="1"/>
</dbReference>
<keyword evidence="8 14" id="KW-0227">DNA damage</keyword>
<dbReference type="HOGENOM" id="CLU_012862_0_2_0"/>
<dbReference type="AlphaFoldDB" id="D2R2B9"/>
<dbReference type="Gene3D" id="1.10.340.30">
    <property type="entry name" value="Hypothetical protein, domain 2"/>
    <property type="match status" value="1"/>
</dbReference>
<keyword evidence="10 14" id="KW-0408">Iron</keyword>
<evidence type="ECO:0000256" key="4">
    <source>
        <dbReference type="ARBA" id="ARBA00012045"/>
    </source>
</evidence>
<dbReference type="NCBIfam" id="TIGR01084">
    <property type="entry name" value="mutY"/>
    <property type="match status" value="1"/>
</dbReference>
<dbReference type="GO" id="GO:0006284">
    <property type="term" value="P:base-excision repair"/>
    <property type="evidence" value="ECO:0007669"/>
    <property type="project" value="UniProtKB-UniRule"/>
</dbReference>
<evidence type="ECO:0000256" key="13">
    <source>
        <dbReference type="ARBA" id="ARBA00023295"/>
    </source>
</evidence>
<evidence type="ECO:0000256" key="9">
    <source>
        <dbReference type="ARBA" id="ARBA00022801"/>
    </source>
</evidence>
<keyword evidence="9" id="KW-0378">Hydrolase</keyword>
<evidence type="ECO:0000256" key="10">
    <source>
        <dbReference type="ARBA" id="ARBA00023004"/>
    </source>
</evidence>
<dbReference type="InterPro" id="IPR004036">
    <property type="entry name" value="Endonuclease-III-like_CS2"/>
</dbReference>
<evidence type="ECO:0000256" key="5">
    <source>
        <dbReference type="ARBA" id="ARBA00022023"/>
    </source>
</evidence>
<dbReference type="SMART" id="SM00478">
    <property type="entry name" value="ENDO3c"/>
    <property type="match status" value="1"/>
</dbReference>
<keyword evidence="11" id="KW-0411">Iron-sulfur</keyword>
<dbReference type="GO" id="GO:0046872">
    <property type="term" value="F:metal ion binding"/>
    <property type="evidence" value="ECO:0007669"/>
    <property type="project" value="UniProtKB-UniRule"/>
</dbReference>
<evidence type="ECO:0000256" key="6">
    <source>
        <dbReference type="ARBA" id="ARBA00022485"/>
    </source>
</evidence>
<dbReference type="InterPro" id="IPR011257">
    <property type="entry name" value="DNA_glycosylase"/>
</dbReference>
<comment type="similarity">
    <text evidence="3 14">Belongs to the Nth/MutY family.</text>
</comment>
<gene>
    <name evidence="16" type="ordered locus">Psta_0338</name>
</gene>
<dbReference type="SUPFAM" id="SSF55811">
    <property type="entry name" value="Nudix"/>
    <property type="match status" value="1"/>
</dbReference>
<keyword evidence="17" id="KW-1185">Reference proteome</keyword>
<evidence type="ECO:0000259" key="15">
    <source>
        <dbReference type="SMART" id="SM00478"/>
    </source>
</evidence>
<evidence type="ECO:0000256" key="12">
    <source>
        <dbReference type="ARBA" id="ARBA00023204"/>
    </source>
</evidence>
<evidence type="ECO:0000256" key="2">
    <source>
        <dbReference type="ARBA" id="ARBA00002933"/>
    </source>
</evidence>
<accession>D2R2B9</accession>
<dbReference type="PROSITE" id="PS01155">
    <property type="entry name" value="ENDONUCLEASE_III_2"/>
    <property type="match status" value="1"/>
</dbReference>
<dbReference type="GO" id="GO:0000701">
    <property type="term" value="F:purine-specific mismatch base pair DNA N-glycosylase activity"/>
    <property type="evidence" value="ECO:0007669"/>
    <property type="project" value="UniProtKB-EC"/>
</dbReference>
<dbReference type="InterPro" id="IPR003265">
    <property type="entry name" value="HhH-GPD_domain"/>
</dbReference>
<feature type="domain" description="HhH-GPD" evidence="15">
    <location>
        <begin position="61"/>
        <end position="212"/>
    </location>
</feature>
<dbReference type="EMBL" id="CP001848">
    <property type="protein sequence ID" value="ADB15028.1"/>
    <property type="molecule type" value="Genomic_DNA"/>
</dbReference>
<comment type="cofactor">
    <cofactor evidence="14">
        <name>[4Fe-4S] cluster</name>
        <dbReference type="ChEBI" id="CHEBI:49883"/>
    </cofactor>
    <text evidence="14">Binds 1 [4Fe-4S] cluster.</text>
</comment>
<dbReference type="InterPro" id="IPR005760">
    <property type="entry name" value="A/G_AdeGlyc_MutY"/>
</dbReference>
<organism evidence="16 17">
    <name type="scientific">Pirellula staleyi (strain ATCC 27377 / DSM 6068 / ICPB 4128)</name>
    <name type="common">Pirella staleyi</name>
    <dbReference type="NCBI Taxonomy" id="530564"/>
    <lineage>
        <taxon>Bacteria</taxon>
        <taxon>Pseudomonadati</taxon>
        <taxon>Planctomycetota</taxon>
        <taxon>Planctomycetia</taxon>
        <taxon>Pirellulales</taxon>
        <taxon>Pirellulaceae</taxon>
        <taxon>Pirellula</taxon>
    </lineage>
</organism>
<dbReference type="KEGG" id="psl:Psta_0338"/>
<dbReference type="GO" id="GO:0035485">
    <property type="term" value="F:adenine/guanine mispair binding"/>
    <property type="evidence" value="ECO:0007669"/>
    <property type="project" value="TreeGrafter"/>
</dbReference>
<dbReference type="PANTHER" id="PTHR42944:SF1">
    <property type="entry name" value="ADENINE DNA GLYCOSYLASE"/>
    <property type="match status" value="1"/>
</dbReference>
<evidence type="ECO:0000256" key="14">
    <source>
        <dbReference type="RuleBase" id="RU365096"/>
    </source>
</evidence>
<keyword evidence="12" id="KW-0234">DNA repair</keyword>
<dbReference type="InterPro" id="IPR023170">
    <property type="entry name" value="HhH_base_excis_C"/>
</dbReference>
<protein>
    <recommendedName>
        <fullName evidence="5 14">Adenine DNA glycosylase</fullName>
        <ecNumber evidence="4 14">3.2.2.31</ecNumber>
    </recommendedName>
</protein>
<evidence type="ECO:0000256" key="3">
    <source>
        <dbReference type="ARBA" id="ARBA00008343"/>
    </source>
</evidence>
<dbReference type="InterPro" id="IPR029119">
    <property type="entry name" value="MutY_C"/>
</dbReference>
<dbReference type="OrthoDB" id="9802365at2"/>
<keyword evidence="6" id="KW-0004">4Fe-4S</keyword>
<dbReference type="PANTHER" id="PTHR42944">
    <property type="entry name" value="ADENINE DNA GLYCOSYLASE"/>
    <property type="match status" value="1"/>
</dbReference>
<dbReference type="CDD" id="cd03431">
    <property type="entry name" value="NUDIX_DNA_Glycosylase_C-MutY"/>
    <property type="match status" value="1"/>
</dbReference>
<dbReference type="SUPFAM" id="SSF48150">
    <property type="entry name" value="DNA-glycosylase"/>
    <property type="match status" value="1"/>
</dbReference>
<dbReference type="InterPro" id="IPR000445">
    <property type="entry name" value="HhH_motif"/>
</dbReference>
<evidence type="ECO:0000313" key="17">
    <source>
        <dbReference type="Proteomes" id="UP000001887"/>
    </source>
</evidence>
<dbReference type="STRING" id="530564.Psta_0338"/>
<dbReference type="Pfam" id="PF14815">
    <property type="entry name" value="NUDIX_4"/>
    <property type="match status" value="1"/>
</dbReference>
<evidence type="ECO:0000256" key="1">
    <source>
        <dbReference type="ARBA" id="ARBA00000843"/>
    </source>
</evidence>
<evidence type="ECO:0000256" key="7">
    <source>
        <dbReference type="ARBA" id="ARBA00022723"/>
    </source>
</evidence>
<dbReference type="Pfam" id="PF00633">
    <property type="entry name" value="HHH"/>
    <property type="match status" value="1"/>
</dbReference>
<dbReference type="GO" id="GO:0051539">
    <property type="term" value="F:4 iron, 4 sulfur cluster binding"/>
    <property type="evidence" value="ECO:0007669"/>
    <property type="project" value="UniProtKB-UniRule"/>
</dbReference>
<dbReference type="CDD" id="cd00056">
    <property type="entry name" value="ENDO3c"/>
    <property type="match status" value="1"/>
</dbReference>
<reference evidence="16 17" key="1">
    <citation type="journal article" date="2009" name="Stand. Genomic Sci.">
        <title>Complete genome sequence of Pirellula staleyi type strain (ATCC 27377).</title>
        <authorList>
            <person name="Clum A."/>
            <person name="Tindall B.J."/>
            <person name="Sikorski J."/>
            <person name="Ivanova N."/>
            <person name="Mavrommatis K."/>
            <person name="Lucas S."/>
            <person name="Glavina del Rio T."/>
            <person name="Nolan M."/>
            <person name="Chen F."/>
            <person name="Tice H."/>
            <person name="Pitluck S."/>
            <person name="Cheng J.F."/>
            <person name="Chertkov O."/>
            <person name="Brettin T."/>
            <person name="Han C."/>
            <person name="Detter J.C."/>
            <person name="Kuske C."/>
            <person name="Bruce D."/>
            <person name="Goodwin L."/>
            <person name="Ovchinikova G."/>
            <person name="Pati A."/>
            <person name="Mikhailova N."/>
            <person name="Chen A."/>
            <person name="Palaniappan K."/>
            <person name="Land M."/>
            <person name="Hauser L."/>
            <person name="Chang Y.J."/>
            <person name="Jeffries C.D."/>
            <person name="Chain P."/>
            <person name="Rohde M."/>
            <person name="Goker M."/>
            <person name="Bristow J."/>
            <person name="Eisen J.A."/>
            <person name="Markowitz V."/>
            <person name="Hugenholtz P."/>
            <person name="Kyrpides N.C."/>
            <person name="Klenk H.P."/>
            <person name="Lapidus A."/>
        </authorList>
    </citation>
    <scope>NUCLEOTIDE SEQUENCE [LARGE SCALE GENOMIC DNA]</scope>
    <source>
        <strain evidence="17">ATCC 27377 / DSM 6068 / ICPB 4128</strain>
    </source>
</reference>
<dbReference type="GO" id="GO:0032357">
    <property type="term" value="F:oxidized purine DNA binding"/>
    <property type="evidence" value="ECO:0007669"/>
    <property type="project" value="TreeGrafter"/>
</dbReference>
<evidence type="ECO:0000256" key="11">
    <source>
        <dbReference type="ARBA" id="ARBA00023014"/>
    </source>
</evidence>